<evidence type="ECO:0000256" key="8">
    <source>
        <dbReference type="SAM" id="MobiDB-lite"/>
    </source>
</evidence>
<organism evidence="11 12">
    <name type="scientific">Azonexus hydrophilus</name>
    <dbReference type="NCBI Taxonomy" id="418702"/>
    <lineage>
        <taxon>Bacteria</taxon>
        <taxon>Pseudomonadati</taxon>
        <taxon>Pseudomonadota</taxon>
        <taxon>Betaproteobacteria</taxon>
        <taxon>Rhodocyclales</taxon>
        <taxon>Azonexaceae</taxon>
        <taxon>Azonexus</taxon>
    </lineage>
</organism>
<evidence type="ECO:0000259" key="9">
    <source>
        <dbReference type="PROSITE" id="PS50110"/>
    </source>
</evidence>
<dbReference type="RefSeq" id="WP_051295448.1">
    <property type="nucleotide sequence ID" value="NZ_CP151406.1"/>
</dbReference>
<dbReference type="Proteomes" id="UP001479520">
    <property type="component" value="Chromosome"/>
</dbReference>
<dbReference type="InterPro" id="IPR036388">
    <property type="entry name" value="WH-like_DNA-bd_sf"/>
</dbReference>
<evidence type="ECO:0000256" key="3">
    <source>
        <dbReference type="ARBA" id="ARBA00023015"/>
    </source>
</evidence>
<accession>A0ABZ2XDN9</accession>
<dbReference type="Gene3D" id="3.40.50.2300">
    <property type="match status" value="1"/>
</dbReference>
<evidence type="ECO:0000259" key="10">
    <source>
        <dbReference type="PROSITE" id="PS51755"/>
    </source>
</evidence>
<dbReference type="CDD" id="cd17574">
    <property type="entry name" value="REC_OmpR"/>
    <property type="match status" value="1"/>
</dbReference>
<feature type="modified residue" description="4-aspartylphosphate" evidence="6">
    <location>
        <position position="58"/>
    </location>
</feature>
<feature type="DNA-binding region" description="OmpR/PhoB-type" evidence="7">
    <location>
        <begin position="131"/>
        <end position="236"/>
    </location>
</feature>
<dbReference type="InterPro" id="IPR039420">
    <property type="entry name" value="WalR-like"/>
</dbReference>
<evidence type="ECO:0000313" key="11">
    <source>
        <dbReference type="EMBL" id="WZJ20753.1"/>
    </source>
</evidence>
<keyword evidence="4 7" id="KW-0238">DNA-binding</keyword>
<dbReference type="EMBL" id="CP151406">
    <property type="protein sequence ID" value="WZJ20753.1"/>
    <property type="molecule type" value="Genomic_DNA"/>
</dbReference>
<dbReference type="PANTHER" id="PTHR48111:SF1">
    <property type="entry name" value="TWO-COMPONENT RESPONSE REGULATOR ORR33"/>
    <property type="match status" value="1"/>
</dbReference>
<feature type="domain" description="Response regulatory" evidence="9">
    <location>
        <begin position="9"/>
        <end position="123"/>
    </location>
</feature>
<keyword evidence="3" id="KW-0805">Transcription regulation</keyword>
<dbReference type="Pfam" id="PF00072">
    <property type="entry name" value="Response_reg"/>
    <property type="match status" value="1"/>
</dbReference>
<proteinExistence type="predicted"/>
<evidence type="ECO:0000256" key="7">
    <source>
        <dbReference type="PROSITE-ProRule" id="PRU01091"/>
    </source>
</evidence>
<dbReference type="SUPFAM" id="SSF46894">
    <property type="entry name" value="C-terminal effector domain of the bipartite response regulators"/>
    <property type="match status" value="1"/>
</dbReference>
<dbReference type="SMART" id="SM00448">
    <property type="entry name" value="REC"/>
    <property type="match status" value="1"/>
</dbReference>
<evidence type="ECO:0000256" key="6">
    <source>
        <dbReference type="PROSITE-ProRule" id="PRU00169"/>
    </source>
</evidence>
<reference evidence="11 12" key="1">
    <citation type="submission" date="2024-04" db="EMBL/GenBank/DDBJ databases">
        <title>Dissimilatory iodate-reducing microorganisms contribute to the enrichment of iodine in groundwater.</title>
        <authorList>
            <person name="Jiang Z."/>
        </authorList>
    </citation>
    <scope>NUCLEOTIDE SEQUENCE [LARGE SCALE GENOMIC DNA]</scope>
    <source>
        <strain evidence="11 12">NCP973</strain>
    </source>
</reference>
<feature type="region of interest" description="Disordered" evidence="8">
    <location>
        <begin position="221"/>
        <end position="244"/>
    </location>
</feature>
<keyword evidence="2" id="KW-0902">Two-component regulatory system</keyword>
<protein>
    <submittedName>
        <fullName evidence="11">Response regulator transcription factor</fullName>
    </submittedName>
</protein>
<dbReference type="InterPro" id="IPR001789">
    <property type="entry name" value="Sig_transdc_resp-reg_receiver"/>
</dbReference>
<dbReference type="InterPro" id="IPR016032">
    <property type="entry name" value="Sig_transdc_resp-reg_C-effctor"/>
</dbReference>
<keyword evidence="1 6" id="KW-0597">Phosphoprotein</keyword>
<dbReference type="PANTHER" id="PTHR48111">
    <property type="entry name" value="REGULATOR OF RPOS"/>
    <property type="match status" value="1"/>
</dbReference>
<evidence type="ECO:0000313" key="12">
    <source>
        <dbReference type="Proteomes" id="UP001479520"/>
    </source>
</evidence>
<evidence type="ECO:0000256" key="1">
    <source>
        <dbReference type="ARBA" id="ARBA00022553"/>
    </source>
</evidence>
<dbReference type="SMART" id="SM00862">
    <property type="entry name" value="Trans_reg_C"/>
    <property type="match status" value="1"/>
</dbReference>
<feature type="domain" description="OmpR/PhoB-type" evidence="10">
    <location>
        <begin position="131"/>
        <end position="236"/>
    </location>
</feature>
<name>A0ABZ2XDN9_9RHOO</name>
<dbReference type="SUPFAM" id="SSF52172">
    <property type="entry name" value="CheY-like"/>
    <property type="match status" value="1"/>
</dbReference>
<dbReference type="PROSITE" id="PS51755">
    <property type="entry name" value="OMPR_PHOB"/>
    <property type="match status" value="1"/>
</dbReference>
<evidence type="ECO:0000256" key="5">
    <source>
        <dbReference type="ARBA" id="ARBA00023163"/>
    </source>
</evidence>
<dbReference type="PROSITE" id="PS50110">
    <property type="entry name" value="RESPONSE_REGULATORY"/>
    <property type="match status" value="1"/>
</dbReference>
<evidence type="ECO:0000256" key="2">
    <source>
        <dbReference type="ARBA" id="ARBA00023012"/>
    </source>
</evidence>
<keyword evidence="5" id="KW-0804">Transcription</keyword>
<dbReference type="InterPro" id="IPR001867">
    <property type="entry name" value="OmpR/PhoB-type_DNA-bd"/>
</dbReference>
<dbReference type="Pfam" id="PF00486">
    <property type="entry name" value="Trans_reg_C"/>
    <property type="match status" value="1"/>
</dbReference>
<keyword evidence="12" id="KW-1185">Reference proteome</keyword>
<evidence type="ECO:0000256" key="4">
    <source>
        <dbReference type="ARBA" id="ARBA00023125"/>
    </source>
</evidence>
<sequence>MQEHTRLFNIAIVEDEPVLRDELAFQLGQFGHTVETFASAGQFYRHLAVNRVAVAILDIGLPDEDGLSICRHLRTHDKQMGIIFVTARSQRQDRLQGLEDGADAYLVKPVDLDELILTLNRLRDRFDGAGSMQTTNGNSTLANWQLNLDTASLIAPNGSRTALTLNELQLMRQLHARAPQPCTPMELGLAMGMLPDEFDKHRIEVVISRLRSKITRTTGTSIPIRAHRGQGYSLSDDSRAEERT</sequence>
<gene>
    <name evidence="11" type="ORF">AADV58_12435</name>
</gene>
<dbReference type="Gene3D" id="1.10.10.10">
    <property type="entry name" value="Winged helix-like DNA-binding domain superfamily/Winged helix DNA-binding domain"/>
    <property type="match status" value="1"/>
</dbReference>
<dbReference type="InterPro" id="IPR011006">
    <property type="entry name" value="CheY-like_superfamily"/>
</dbReference>